<dbReference type="PANTHER" id="PTHR13710">
    <property type="entry name" value="DNA HELICASE RECQ FAMILY MEMBER"/>
    <property type="match status" value="1"/>
</dbReference>
<evidence type="ECO:0000256" key="5">
    <source>
        <dbReference type="ARBA" id="ARBA00023125"/>
    </source>
</evidence>
<proteinExistence type="predicted"/>
<dbReference type="InterPro" id="IPR002464">
    <property type="entry name" value="DNA/RNA_helicase_DEAH_CS"/>
</dbReference>
<feature type="domain" description="Helicase C-terminal" evidence="9">
    <location>
        <begin position="213"/>
        <end position="367"/>
    </location>
</feature>
<dbReference type="InterPro" id="IPR004589">
    <property type="entry name" value="DNA_helicase_ATP-dep_RecQ"/>
</dbReference>
<gene>
    <name evidence="11" type="ORF">D3Z30_01500</name>
    <name evidence="12" type="ORF">DXC19_04435</name>
    <name evidence="10" type="ORF">G8J23_06670</name>
</gene>
<reference evidence="10 15" key="3">
    <citation type="submission" date="2020-03" db="EMBL/GenBank/DDBJ databases">
        <title>Comparative genetics of Staphylococcus warneri persistents from caprine mastitis.</title>
        <authorList>
            <person name="Franca C.A."/>
            <person name="Rosa D.S."/>
            <person name="Silva A."/>
            <person name="Rodrigues D.L.N."/>
            <person name="Santos R.G."/>
            <person name="Castillo R.E.H."/>
            <person name="Moreira M.A.S."/>
            <person name="Lima M.C."/>
            <person name="Gouveia G.V."/>
            <person name="Gouveia J.J.S."/>
            <person name="Souza R.F.S."/>
            <person name="Bertram B."/>
            <person name="Azevedo V."/>
            <person name="Costa M."/>
        </authorList>
    </citation>
    <scope>NUCLEOTIDE SEQUENCE [LARGE SCALE GENOMIC DNA]</scope>
    <source>
        <strain evidence="10 15">Cap 9.2</strain>
    </source>
</reference>
<keyword evidence="5" id="KW-0238">DNA-binding</keyword>
<reference evidence="12 13" key="1">
    <citation type="submission" date="2018-08" db="EMBL/GenBank/DDBJ databases">
        <title>A genome reference for cultivated species of the human gut microbiota.</title>
        <authorList>
            <person name="Zou Y."/>
            <person name="Xue W."/>
            <person name="Luo G."/>
        </authorList>
    </citation>
    <scope>NUCLEOTIDE SEQUENCE [LARGE SCALE GENOMIC DNA]</scope>
    <source>
        <strain evidence="12 13">OM08-17AT</strain>
    </source>
</reference>
<evidence type="ECO:0000259" key="9">
    <source>
        <dbReference type="PROSITE" id="PS51194"/>
    </source>
</evidence>
<comment type="caution">
    <text evidence="12">The sequence shown here is derived from an EMBL/GenBank/DDBJ whole genome shotgun (WGS) entry which is preliminary data.</text>
</comment>
<dbReference type="EMBL" id="QSTD01000001">
    <property type="protein sequence ID" value="RGM32759.1"/>
    <property type="molecule type" value="Genomic_DNA"/>
</dbReference>
<dbReference type="NCBIfam" id="TIGR00614">
    <property type="entry name" value="recQ_fam"/>
    <property type="match status" value="1"/>
</dbReference>
<evidence type="ECO:0000313" key="13">
    <source>
        <dbReference type="Proteomes" id="UP000261016"/>
    </source>
</evidence>
<dbReference type="GO" id="GO:0006281">
    <property type="term" value="P:DNA repair"/>
    <property type="evidence" value="ECO:0007669"/>
    <property type="project" value="TreeGrafter"/>
</dbReference>
<dbReference type="SMART" id="SM00490">
    <property type="entry name" value="HELICc"/>
    <property type="match status" value="1"/>
</dbReference>
<name>A0A364UTH8_STAWA</name>
<evidence type="ECO:0000259" key="8">
    <source>
        <dbReference type="PROSITE" id="PS51192"/>
    </source>
</evidence>
<evidence type="ECO:0000256" key="2">
    <source>
        <dbReference type="ARBA" id="ARBA00022801"/>
    </source>
</evidence>
<dbReference type="GO" id="GO:0016787">
    <property type="term" value="F:hydrolase activity"/>
    <property type="evidence" value="ECO:0007669"/>
    <property type="project" value="UniProtKB-KW"/>
</dbReference>
<dbReference type="RefSeq" id="WP_002465787.1">
    <property type="nucleotide sequence ID" value="NZ_CABMFV010000001.1"/>
</dbReference>
<feature type="domain" description="Helicase ATP-binding" evidence="8">
    <location>
        <begin position="23"/>
        <end position="190"/>
    </location>
</feature>
<organism evidence="12 13">
    <name type="scientific">Staphylococcus warneri</name>
    <dbReference type="NCBI Taxonomy" id="1292"/>
    <lineage>
        <taxon>Bacteria</taxon>
        <taxon>Bacillati</taxon>
        <taxon>Bacillota</taxon>
        <taxon>Bacilli</taxon>
        <taxon>Bacillales</taxon>
        <taxon>Staphylococcaceae</taxon>
        <taxon>Staphylococcus</taxon>
    </lineage>
</organism>
<evidence type="ECO:0000313" key="11">
    <source>
        <dbReference type="EMBL" id="NBH29654.1"/>
    </source>
</evidence>
<dbReference type="GO" id="GO:0003677">
    <property type="term" value="F:DNA binding"/>
    <property type="evidence" value="ECO:0007669"/>
    <property type="project" value="UniProtKB-KW"/>
</dbReference>
<dbReference type="PROSITE" id="PS00690">
    <property type="entry name" value="DEAH_ATP_HELICASE"/>
    <property type="match status" value="1"/>
</dbReference>
<dbReference type="InterPro" id="IPR027417">
    <property type="entry name" value="P-loop_NTPase"/>
</dbReference>
<dbReference type="Proteomes" id="UP000261016">
    <property type="component" value="Unassembled WGS sequence"/>
</dbReference>
<evidence type="ECO:0000256" key="6">
    <source>
        <dbReference type="ARBA" id="ARBA00044535"/>
    </source>
</evidence>
<dbReference type="InterPro" id="IPR032284">
    <property type="entry name" value="RecQ_Zn-bd"/>
</dbReference>
<dbReference type="GO" id="GO:0043138">
    <property type="term" value="F:3'-5' DNA helicase activity"/>
    <property type="evidence" value="ECO:0007669"/>
    <property type="project" value="TreeGrafter"/>
</dbReference>
<evidence type="ECO:0000256" key="4">
    <source>
        <dbReference type="ARBA" id="ARBA00022840"/>
    </source>
</evidence>
<dbReference type="Pfam" id="PF16124">
    <property type="entry name" value="RecQ_Zn_bind"/>
    <property type="match status" value="1"/>
</dbReference>
<dbReference type="Pfam" id="PF00271">
    <property type="entry name" value="Helicase_C"/>
    <property type="match status" value="1"/>
</dbReference>
<dbReference type="CDD" id="cd17920">
    <property type="entry name" value="DEXHc_RecQ"/>
    <property type="match status" value="1"/>
</dbReference>
<dbReference type="Gene3D" id="3.40.50.300">
    <property type="entry name" value="P-loop containing nucleotide triphosphate hydrolases"/>
    <property type="match status" value="2"/>
</dbReference>
<dbReference type="GO" id="GO:0009378">
    <property type="term" value="F:four-way junction helicase activity"/>
    <property type="evidence" value="ECO:0007669"/>
    <property type="project" value="TreeGrafter"/>
</dbReference>
<dbReference type="InterPro" id="IPR011545">
    <property type="entry name" value="DEAD/DEAH_box_helicase_dom"/>
</dbReference>
<accession>A0A364UTH8</accession>
<dbReference type="GO" id="GO:0030894">
    <property type="term" value="C:replisome"/>
    <property type="evidence" value="ECO:0007669"/>
    <property type="project" value="TreeGrafter"/>
</dbReference>
<evidence type="ECO:0000256" key="7">
    <source>
        <dbReference type="ARBA" id="ARBA00044550"/>
    </source>
</evidence>
<dbReference type="PROSITE" id="PS51192">
    <property type="entry name" value="HELICASE_ATP_BIND_1"/>
    <property type="match status" value="1"/>
</dbReference>
<keyword evidence="15" id="KW-1185">Reference proteome</keyword>
<dbReference type="InterPro" id="IPR014001">
    <property type="entry name" value="Helicase_ATP-bd"/>
</dbReference>
<evidence type="ECO:0000313" key="15">
    <source>
        <dbReference type="Proteomes" id="UP000814367"/>
    </source>
</evidence>
<evidence type="ECO:0000313" key="14">
    <source>
        <dbReference type="Proteomes" id="UP000481807"/>
    </source>
</evidence>
<dbReference type="PROSITE" id="PS51194">
    <property type="entry name" value="HELICASE_CTER"/>
    <property type="match status" value="1"/>
</dbReference>
<dbReference type="Proteomes" id="UP000481807">
    <property type="component" value="Unassembled WGS sequence"/>
</dbReference>
<dbReference type="Pfam" id="PF00270">
    <property type="entry name" value="DEAD"/>
    <property type="match status" value="1"/>
</dbReference>
<sequence>MLQQKLKDWFGFDSFKPGQEEIITSVLNQKHTLGILPTGSGKSLCYQLPTYIIEKPTLVISPLISLMDDQVMQMKLNGERAVCCIHSGMDNTEKRQNLSNIRQSKFIYLSPEFILQPQNFKLIANIDFGLIVLDEAHCLSEWGYDFRPHYALIGKITNSFKSATILALTATAPPHLESDLSEMLNVNFSTIKTSMNRMNISLKHLNFGSDEEKIEWLLPQLNETGPTIIYVSSKKLCLTLAQLIYDSGFLTGIYHGDLSYQERQTVQHQFLNNDIPIIVATSAFGMGINKKDIRTVIHFHLSSSPSNYLQEIGRAGRDGEASQAISLFQPDDAFILETILFADRITTEDIHAFELGQFIPPEKESILSILYNQYSINQMQRIFDQSFRRKKLGYSRMLGYTQLDQCRRKYLLEFFNEQPKLPDVCCDNDTELPSMKVINRKKVKRKLSYSEKLQNLFEL</sequence>
<protein>
    <recommendedName>
        <fullName evidence="6">ATP-dependent DNA helicase RecQ</fullName>
    </recommendedName>
    <alternativeName>
        <fullName evidence="7">DNA 3'-5' helicase RecQ</fullName>
    </alternativeName>
</protein>
<evidence type="ECO:0000313" key="10">
    <source>
        <dbReference type="EMBL" id="MCG6225664.1"/>
    </source>
</evidence>
<reference evidence="11 14" key="2">
    <citation type="submission" date="2018-08" db="EMBL/GenBank/DDBJ databases">
        <title>Murine metabolic-syndrome-specific gut microbial biobank.</title>
        <authorList>
            <person name="Liu C."/>
        </authorList>
    </citation>
    <scope>NUCLEOTIDE SEQUENCE [LARGE SCALE GENOMIC DNA]</scope>
    <source>
        <strain evidence="11 14">1XD21-27</strain>
    </source>
</reference>
<keyword evidence="3 12" id="KW-0347">Helicase</keyword>
<dbReference type="EMBL" id="QXWP01000001">
    <property type="protein sequence ID" value="NBH29654.1"/>
    <property type="molecule type" value="Genomic_DNA"/>
</dbReference>
<dbReference type="GO" id="GO:0043590">
    <property type="term" value="C:bacterial nucleoid"/>
    <property type="evidence" value="ECO:0007669"/>
    <property type="project" value="TreeGrafter"/>
</dbReference>
<dbReference type="GO" id="GO:0005524">
    <property type="term" value="F:ATP binding"/>
    <property type="evidence" value="ECO:0007669"/>
    <property type="project" value="UniProtKB-KW"/>
</dbReference>
<keyword evidence="4" id="KW-0067">ATP-binding</keyword>
<dbReference type="Proteomes" id="UP000814367">
    <property type="component" value="Unassembled WGS sequence"/>
</dbReference>
<keyword evidence="1" id="KW-0547">Nucleotide-binding</keyword>
<dbReference type="EMBL" id="JAANHJ010000001">
    <property type="protein sequence ID" value="MCG6225664.1"/>
    <property type="molecule type" value="Genomic_DNA"/>
</dbReference>
<evidence type="ECO:0000256" key="3">
    <source>
        <dbReference type="ARBA" id="ARBA00022806"/>
    </source>
</evidence>
<dbReference type="InterPro" id="IPR001650">
    <property type="entry name" value="Helicase_C-like"/>
</dbReference>
<evidence type="ECO:0000313" key="12">
    <source>
        <dbReference type="EMBL" id="RGM32759.1"/>
    </source>
</evidence>
<dbReference type="GO" id="GO:0006310">
    <property type="term" value="P:DNA recombination"/>
    <property type="evidence" value="ECO:0007669"/>
    <property type="project" value="InterPro"/>
</dbReference>
<dbReference type="AlphaFoldDB" id="A0A364UTH8"/>
<evidence type="ECO:0000256" key="1">
    <source>
        <dbReference type="ARBA" id="ARBA00022741"/>
    </source>
</evidence>
<dbReference type="SMART" id="SM00487">
    <property type="entry name" value="DEXDc"/>
    <property type="match status" value="1"/>
</dbReference>
<keyword evidence="2" id="KW-0378">Hydrolase</keyword>
<dbReference type="GO" id="GO:0005737">
    <property type="term" value="C:cytoplasm"/>
    <property type="evidence" value="ECO:0007669"/>
    <property type="project" value="TreeGrafter"/>
</dbReference>
<dbReference type="PANTHER" id="PTHR13710:SF84">
    <property type="entry name" value="ATP-DEPENDENT DNA HELICASE RECS-RELATED"/>
    <property type="match status" value="1"/>
</dbReference>
<dbReference type="SUPFAM" id="SSF52540">
    <property type="entry name" value="P-loop containing nucleoside triphosphate hydrolases"/>
    <property type="match status" value="1"/>
</dbReference>